<name>A7F6E2_SCLS1</name>
<gene>
    <name evidence="1" type="ORF">SS1G_13171</name>
</gene>
<dbReference type="EMBL" id="CH476643">
    <property type="protein sequence ID" value="EDN98313.1"/>
    <property type="molecule type" value="Genomic_DNA"/>
</dbReference>
<dbReference type="KEGG" id="ssl:SS1G_13171"/>
<proteinExistence type="predicted"/>
<evidence type="ECO:0000313" key="1">
    <source>
        <dbReference type="EMBL" id="EDN98313.1"/>
    </source>
</evidence>
<protein>
    <submittedName>
        <fullName evidence="1">Uncharacterized protein</fullName>
    </submittedName>
</protein>
<dbReference type="Proteomes" id="UP000001312">
    <property type="component" value="Unassembled WGS sequence"/>
</dbReference>
<organism evidence="1 2">
    <name type="scientific">Sclerotinia sclerotiorum (strain ATCC 18683 / 1980 / Ss-1)</name>
    <name type="common">White mold</name>
    <name type="synonym">Whetzelinia sclerotiorum</name>
    <dbReference type="NCBI Taxonomy" id="665079"/>
    <lineage>
        <taxon>Eukaryota</taxon>
        <taxon>Fungi</taxon>
        <taxon>Dikarya</taxon>
        <taxon>Ascomycota</taxon>
        <taxon>Pezizomycotina</taxon>
        <taxon>Leotiomycetes</taxon>
        <taxon>Helotiales</taxon>
        <taxon>Sclerotiniaceae</taxon>
        <taxon>Sclerotinia</taxon>
    </lineage>
</organism>
<sequence>MCHLRSAEVKSTVKSRKIYAYIVKLIGLERTYG</sequence>
<dbReference type="GeneID" id="5482114"/>
<dbReference type="InParanoid" id="A7F6E2"/>
<dbReference type="RefSeq" id="XP_001586078.1">
    <property type="nucleotide sequence ID" value="XM_001586028.1"/>
</dbReference>
<keyword evidence="2" id="KW-1185">Reference proteome</keyword>
<evidence type="ECO:0000313" key="2">
    <source>
        <dbReference type="Proteomes" id="UP000001312"/>
    </source>
</evidence>
<dbReference type="HOGENOM" id="CLU_3385046_0_0_1"/>
<dbReference type="AlphaFoldDB" id="A7F6E2"/>
<accession>A7F6E2</accession>
<reference evidence="2" key="1">
    <citation type="journal article" date="2011" name="PLoS Genet.">
        <title>Genomic analysis of the necrotrophic fungal pathogens Sclerotinia sclerotiorum and Botrytis cinerea.</title>
        <authorList>
            <person name="Amselem J."/>
            <person name="Cuomo C.A."/>
            <person name="van Kan J.A."/>
            <person name="Viaud M."/>
            <person name="Benito E.P."/>
            <person name="Couloux A."/>
            <person name="Coutinho P.M."/>
            <person name="de Vries R.P."/>
            <person name="Dyer P.S."/>
            <person name="Fillinger S."/>
            <person name="Fournier E."/>
            <person name="Gout L."/>
            <person name="Hahn M."/>
            <person name="Kohn L."/>
            <person name="Lapalu N."/>
            <person name="Plummer K.M."/>
            <person name="Pradier J.M."/>
            <person name="Quevillon E."/>
            <person name="Sharon A."/>
            <person name="Simon A."/>
            <person name="ten Have A."/>
            <person name="Tudzynski B."/>
            <person name="Tudzynski P."/>
            <person name="Wincker P."/>
            <person name="Andrew M."/>
            <person name="Anthouard V."/>
            <person name="Beever R.E."/>
            <person name="Beffa R."/>
            <person name="Benoit I."/>
            <person name="Bouzid O."/>
            <person name="Brault B."/>
            <person name="Chen Z."/>
            <person name="Choquer M."/>
            <person name="Collemare J."/>
            <person name="Cotton P."/>
            <person name="Danchin E.G."/>
            <person name="Da Silva C."/>
            <person name="Gautier A."/>
            <person name="Giraud C."/>
            <person name="Giraud T."/>
            <person name="Gonzalez C."/>
            <person name="Grossetete S."/>
            <person name="Guldener U."/>
            <person name="Henrissat B."/>
            <person name="Howlett B.J."/>
            <person name="Kodira C."/>
            <person name="Kretschmer M."/>
            <person name="Lappartient A."/>
            <person name="Leroch M."/>
            <person name="Levis C."/>
            <person name="Mauceli E."/>
            <person name="Neuveglise C."/>
            <person name="Oeser B."/>
            <person name="Pearson M."/>
            <person name="Poulain J."/>
            <person name="Poussereau N."/>
            <person name="Quesneville H."/>
            <person name="Rascle C."/>
            <person name="Schumacher J."/>
            <person name="Segurens B."/>
            <person name="Sexton A."/>
            <person name="Silva E."/>
            <person name="Sirven C."/>
            <person name="Soanes D.M."/>
            <person name="Talbot N.J."/>
            <person name="Templeton M."/>
            <person name="Yandava C."/>
            <person name="Yarden O."/>
            <person name="Zeng Q."/>
            <person name="Rollins J.A."/>
            <person name="Lebrun M.H."/>
            <person name="Dickman M."/>
        </authorList>
    </citation>
    <scope>NUCLEOTIDE SEQUENCE [LARGE SCALE GENOMIC DNA]</scope>
    <source>
        <strain evidence="2">ATCC 18683 / 1980 / Ss-1</strain>
    </source>
</reference>